<name>A9LMY8_9GEMI</name>
<organism evidence="1">
    <name type="scientific">Tomato yellow leaf curl Thailand virus</name>
    <dbReference type="NCBI Taxonomy" id="85752"/>
    <lineage>
        <taxon>Viruses</taxon>
        <taxon>Monodnaviria</taxon>
        <taxon>Shotokuvirae</taxon>
        <taxon>Cressdnaviricota</taxon>
        <taxon>Repensiviricetes</taxon>
        <taxon>Geplafuvirales</taxon>
        <taxon>Geminiviridae</taxon>
        <taxon>Begomovirus</taxon>
        <taxon>Begomovirus solanumflavusthailandense</taxon>
    </lineage>
</organism>
<accession>A9LMY8</accession>
<dbReference type="EMBL" id="EU249458">
    <property type="protein sequence ID" value="ABX26119.1"/>
    <property type="molecule type" value="Genomic_DNA"/>
</dbReference>
<evidence type="ECO:0000313" key="1">
    <source>
        <dbReference type="EMBL" id="ABX26119.1"/>
    </source>
</evidence>
<proteinExistence type="predicted"/>
<reference evidence="1" key="1">
    <citation type="journal article" date="2010" name="Plant Dis.">
        <title>First Report of Tomato yellow leaf curl Thailand virus Associated with Pepper Leaf Curl Disease in Taiwan.</title>
        <authorList>
            <person name="Shih S.L."/>
            <person name="Tsai W.S."/>
            <person name="Lee L.M."/>
            <person name="Wang J.T."/>
            <person name="Green S.K."/>
            <person name="Kenyon L."/>
        </authorList>
    </citation>
    <scope>NUCLEOTIDE SEQUENCE</scope>
</reference>
<gene>
    <name evidence="1" type="primary">BV2</name>
</gene>
<sequence length="119" mass="13291">MLTVVLPMVQSIGGITHIPGILGRVLATVYMECLLVVPPLSGDQLEPQFGGIYFPTSLRPPTRVVKLLRKFMTGLTIFFVATLRRCLTLVILLLAGRNLVTVLTHLSRFWDLMFLVQLL</sequence>
<protein>
    <submittedName>
        <fullName evidence="1">BV2 protein</fullName>
    </submittedName>
</protein>